<name>A0A4U3ME55_9ACTN</name>
<feature type="signal peptide" evidence="1">
    <location>
        <begin position="1"/>
        <end position="23"/>
    </location>
</feature>
<evidence type="ECO:0000256" key="1">
    <source>
        <dbReference type="SAM" id="SignalP"/>
    </source>
</evidence>
<accession>A0A4U3ME55</accession>
<evidence type="ECO:0000313" key="2">
    <source>
        <dbReference type="EMBL" id="TKK86137.1"/>
    </source>
</evidence>
<feature type="chain" id="PRO_5020265809" description="PKD domain-containing protein" evidence="1">
    <location>
        <begin position="24"/>
        <end position="348"/>
    </location>
</feature>
<comment type="caution">
    <text evidence="2">The sequence shown here is derived from an EMBL/GenBank/DDBJ whole genome shotgun (WGS) entry which is preliminary data.</text>
</comment>
<dbReference type="AlphaFoldDB" id="A0A4U3ME55"/>
<proteinExistence type="predicted"/>
<dbReference type="EMBL" id="SZQA01000023">
    <property type="protein sequence ID" value="TKK86137.1"/>
    <property type="molecule type" value="Genomic_DNA"/>
</dbReference>
<keyword evidence="1" id="KW-0732">Signal</keyword>
<dbReference type="RefSeq" id="WP_137249198.1">
    <property type="nucleotide sequence ID" value="NZ_SZQA01000023.1"/>
</dbReference>
<reference evidence="2 3" key="1">
    <citation type="submission" date="2019-04" db="EMBL/GenBank/DDBJ databases">
        <title>Herbidospora sp. NEAU-GS14.nov., a novel actinomycete isolated from soil.</title>
        <authorList>
            <person name="Han L."/>
        </authorList>
    </citation>
    <scope>NUCLEOTIDE SEQUENCE [LARGE SCALE GENOMIC DNA]</scope>
    <source>
        <strain evidence="2 3">NEAU-GS14</strain>
    </source>
</reference>
<dbReference type="Proteomes" id="UP000308705">
    <property type="component" value="Unassembled WGS sequence"/>
</dbReference>
<keyword evidence="3" id="KW-1185">Reference proteome</keyword>
<protein>
    <recommendedName>
        <fullName evidence="4">PKD domain-containing protein</fullName>
    </recommendedName>
</protein>
<sequence length="348" mass="36909">MRLWSVLVSLTAVLTAGAAPAYAETPIPNATVAAVGAQPSSHTGSCYPEPAQITLSATITVDGPRAVAYQWGTGRVEQVVFAEAGSMTVTTTKTHYWGRGPKSTTIRLTGVGSTATIPYTLACDEPMPHAPEIQPAAEHLGPCGAGVVHTATAQITSPIAQTVRYRWITNDGADLRGAQGVHEVVFTEPGAKTVSTPFHRLPVANPLGADWIAVRIVSPETHVDAVEWGAYRTVCAGEHRIGADFASLTRTAGTCTPWTPFKYRLEGYAESNTSGQLTYAWSRFTEEAGWAREPWKTVMITSSAGGRAPVHKVVSSSMGDSALWRLEVVGVNGVITTVSRGYQTCAVD</sequence>
<evidence type="ECO:0000313" key="3">
    <source>
        <dbReference type="Proteomes" id="UP000308705"/>
    </source>
</evidence>
<dbReference type="OrthoDB" id="3538707at2"/>
<organism evidence="2 3">
    <name type="scientific">Herbidospora galbida</name>
    <dbReference type="NCBI Taxonomy" id="2575442"/>
    <lineage>
        <taxon>Bacteria</taxon>
        <taxon>Bacillati</taxon>
        <taxon>Actinomycetota</taxon>
        <taxon>Actinomycetes</taxon>
        <taxon>Streptosporangiales</taxon>
        <taxon>Streptosporangiaceae</taxon>
        <taxon>Herbidospora</taxon>
    </lineage>
</organism>
<evidence type="ECO:0008006" key="4">
    <source>
        <dbReference type="Google" id="ProtNLM"/>
    </source>
</evidence>
<gene>
    <name evidence="2" type="ORF">FDA94_23285</name>
</gene>